<dbReference type="RefSeq" id="WP_137033685.1">
    <property type="nucleotide sequence ID" value="NZ_SZNK01000002.1"/>
</dbReference>
<name>A0A4U2XYE0_9BACL</name>
<proteinExistence type="predicted"/>
<accession>A0A4U2XYE0</accession>
<comment type="caution">
    <text evidence="1">The sequence shown here is derived from an EMBL/GenBank/DDBJ whole genome shotgun (WGS) entry which is preliminary data.</text>
</comment>
<dbReference type="EMBL" id="SZNK01000002">
    <property type="protein sequence ID" value="TKI52916.1"/>
    <property type="molecule type" value="Genomic_DNA"/>
</dbReference>
<reference evidence="1 2" key="1">
    <citation type="submission" date="2019-04" db="EMBL/GenBank/DDBJ databases">
        <title>Whole genome sequencing of Brevibacillus sp. TGS2-1.</title>
        <authorList>
            <person name="Choi A."/>
        </authorList>
    </citation>
    <scope>NUCLEOTIDE SEQUENCE [LARGE SCALE GENOMIC DNA]</scope>
    <source>
        <strain evidence="1 2">TGS2-1</strain>
    </source>
</reference>
<evidence type="ECO:0000313" key="1">
    <source>
        <dbReference type="EMBL" id="TKI52916.1"/>
    </source>
</evidence>
<sequence length="71" mass="8150">MSATTTRGTKQIRIGRVHRYMEELEKKIAMYQTMYRETMASGSKDSAAIHLVKAQTLKQQLVEMKELFPAS</sequence>
<evidence type="ECO:0000313" key="2">
    <source>
        <dbReference type="Proteomes" id="UP000307841"/>
    </source>
</evidence>
<dbReference type="Proteomes" id="UP000307841">
    <property type="component" value="Unassembled WGS sequence"/>
</dbReference>
<dbReference type="AlphaFoldDB" id="A0A4U2XYE0"/>
<protein>
    <submittedName>
        <fullName evidence="1">Uncharacterized protein</fullName>
    </submittedName>
</protein>
<keyword evidence="2" id="KW-1185">Reference proteome</keyword>
<organism evidence="1 2">
    <name type="scientific">Brevibacillus antibioticus</name>
    <dbReference type="NCBI Taxonomy" id="2570228"/>
    <lineage>
        <taxon>Bacteria</taxon>
        <taxon>Bacillati</taxon>
        <taxon>Bacillota</taxon>
        <taxon>Bacilli</taxon>
        <taxon>Bacillales</taxon>
        <taxon>Paenibacillaceae</taxon>
        <taxon>Brevibacillus</taxon>
    </lineage>
</organism>
<gene>
    <name evidence="1" type="ORF">E8L90_29620</name>
</gene>